<feature type="non-terminal residue" evidence="1">
    <location>
        <position position="1"/>
    </location>
</feature>
<comment type="caution">
    <text evidence="1">The sequence shown here is derived from an EMBL/GenBank/DDBJ whole genome shotgun (WGS) entry which is preliminary data.</text>
</comment>
<protein>
    <recommendedName>
        <fullName evidence="2">Zinc finger CHC2-type domain-containing protein</fullName>
    </recommendedName>
</protein>
<dbReference type="SUPFAM" id="SSF57783">
    <property type="entry name" value="Zinc beta-ribbon"/>
    <property type="match status" value="1"/>
</dbReference>
<name>A0A0F9M973_9ZZZZ</name>
<dbReference type="AlphaFoldDB" id="A0A0F9M973"/>
<gene>
    <name evidence="1" type="ORF">LCGC14_1101730</name>
</gene>
<dbReference type="GO" id="GO:0008270">
    <property type="term" value="F:zinc ion binding"/>
    <property type="evidence" value="ECO:0007669"/>
    <property type="project" value="InterPro"/>
</dbReference>
<reference evidence="1" key="1">
    <citation type="journal article" date="2015" name="Nature">
        <title>Complex archaea that bridge the gap between prokaryotes and eukaryotes.</title>
        <authorList>
            <person name="Spang A."/>
            <person name="Saw J.H."/>
            <person name="Jorgensen S.L."/>
            <person name="Zaremba-Niedzwiedzka K."/>
            <person name="Martijn J."/>
            <person name="Lind A.E."/>
            <person name="van Eijk R."/>
            <person name="Schleper C."/>
            <person name="Guy L."/>
            <person name="Ettema T.J."/>
        </authorList>
    </citation>
    <scope>NUCLEOTIDE SEQUENCE</scope>
</reference>
<dbReference type="GO" id="GO:0003677">
    <property type="term" value="F:DNA binding"/>
    <property type="evidence" value="ECO:0007669"/>
    <property type="project" value="InterPro"/>
</dbReference>
<proteinExistence type="predicted"/>
<accession>A0A0F9M973</accession>
<sequence>FVTTCYTLPKGDCCNGKTKETEKGTKLTRRLVMTFLEYVCEKLMGPAESGTCWRCPFCDSPRASFSVRPPKKGFRVRFRCFRCDTWGDEFDLAKKFFPEDDYSKRRVRVRRWRIEYESTVFPTGERGAEGVELLWELVKGKLVDHDDLLEVVAELNCRHALRLDAAAIERTQRTTKKKRRARDA</sequence>
<dbReference type="GO" id="GO:0006260">
    <property type="term" value="P:DNA replication"/>
    <property type="evidence" value="ECO:0007669"/>
    <property type="project" value="InterPro"/>
</dbReference>
<evidence type="ECO:0008006" key="2">
    <source>
        <dbReference type="Google" id="ProtNLM"/>
    </source>
</evidence>
<organism evidence="1">
    <name type="scientific">marine sediment metagenome</name>
    <dbReference type="NCBI Taxonomy" id="412755"/>
    <lineage>
        <taxon>unclassified sequences</taxon>
        <taxon>metagenomes</taxon>
        <taxon>ecological metagenomes</taxon>
    </lineage>
</organism>
<evidence type="ECO:0000313" key="1">
    <source>
        <dbReference type="EMBL" id="KKN04010.1"/>
    </source>
</evidence>
<dbReference type="Gene3D" id="3.90.580.10">
    <property type="entry name" value="Zinc finger, CHC2-type domain"/>
    <property type="match status" value="1"/>
</dbReference>
<dbReference type="InterPro" id="IPR036977">
    <property type="entry name" value="DNA_primase_Znf_CHC2"/>
</dbReference>
<dbReference type="EMBL" id="LAZR01004970">
    <property type="protein sequence ID" value="KKN04010.1"/>
    <property type="molecule type" value="Genomic_DNA"/>
</dbReference>